<dbReference type="InterPro" id="IPR045209">
    <property type="entry name" value="Rrp5"/>
</dbReference>
<dbReference type="eggNOG" id="KOG1070">
    <property type="taxonomic scope" value="Eukaryota"/>
</dbReference>
<dbReference type="GO" id="GO:0006364">
    <property type="term" value="P:rRNA processing"/>
    <property type="evidence" value="ECO:0007669"/>
    <property type="project" value="UniProtKB-KW"/>
</dbReference>
<evidence type="ECO:0000313" key="7">
    <source>
        <dbReference type="EnsemblProtists" id="EOD17851"/>
    </source>
</evidence>
<dbReference type="HOGENOM" id="CLU_237280_0_0_1"/>
<dbReference type="GO" id="GO:0032040">
    <property type="term" value="C:small-subunit processome"/>
    <property type="evidence" value="ECO:0007669"/>
    <property type="project" value="TreeGrafter"/>
</dbReference>
<dbReference type="Proteomes" id="UP000013827">
    <property type="component" value="Unassembled WGS sequence"/>
</dbReference>
<dbReference type="GeneID" id="17263880"/>
<dbReference type="STRING" id="2903.R1E487"/>
<dbReference type="PROSITE" id="PS50126">
    <property type="entry name" value="S1"/>
    <property type="match status" value="7"/>
</dbReference>
<dbReference type="Gene3D" id="1.25.40.10">
    <property type="entry name" value="Tetratricopeptide repeat domain"/>
    <property type="match status" value="1"/>
</dbReference>
<dbReference type="InterPro" id="IPR012340">
    <property type="entry name" value="NA-bd_OB-fold"/>
</dbReference>
<feature type="region of interest" description="Disordered" evidence="5">
    <location>
        <begin position="197"/>
        <end position="225"/>
    </location>
</feature>
<dbReference type="PaxDb" id="2903-EOD17851"/>
<feature type="domain" description="S1 motif" evidence="6">
    <location>
        <begin position="678"/>
        <end position="746"/>
    </location>
</feature>
<keyword evidence="3" id="KW-0677">Repeat</keyword>
<evidence type="ECO:0000256" key="4">
    <source>
        <dbReference type="ARBA" id="ARBA00023242"/>
    </source>
</evidence>
<feature type="domain" description="S1 motif" evidence="6">
    <location>
        <begin position="1333"/>
        <end position="1406"/>
    </location>
</feature>
<dbReference type="SUPFAM" id="SSF50249">
    <property type="entry name" value="Nucleic acid-binding proteins"/>
    <property type="match status" value="6"/>
</dbReference>
<keyword evidence="2" id="KW-0698">rRNA processing</keyword>
<comment type="subcellular location">
    <subcellularLocation>
        <location evidence="1">Nucleus</location>
        <location evidence="1">Nucleolus</location>
    </subcellularLocation>
</comment>
<dbReference type="Pfam" id="PF23459">
    <property type="entry name" value="S1_RRP5"/>
    <property type="match status" value="1"/>
</dbReference>
<accession>A0A0D3J2W6</accession>
<dbReference type="OMA" id="HARPLEA"/>
<feature type="domain" description="S1 motif" evidence="6">
    <location>
        <begin position="1235"/>
        <end position="1307"/>
    </location>
</feature>
<feature type="compositionally biased region" description="Basic and acidic residues" evidence="5">
    <location>
        <begin position="1542"/>
        <end position="1562"/>
    </location>
</feature>
<dbReference type="SMART" id="SM00316">
    <property type="entry name" value="S1"/>
    <property type="match status" value="9"/>
</dbReference>
<dbReference type="PANTHER" id="PTHR23270:SF10">
    <property type="entry name" value="PROTEIN RRP5 HOMOLOG"/>
    <property type="match status" value="1"/>
</dbReference>
<dbReference type="InterPro" id="IPR003107">
    <property type="entry name" value="HAT"/>
</dbReference>
<dbReference type="RefSeq" id="XP_005770280.1">
    <property type="nucleotide sequence ID" value="XM_005770223.1"/>
</dbReference>
<feature type="domain" description="S1 motif" evidence="6">
    <location>
        <begin position="1122"/>
        <end position="1207"/>
    </location>
</feature>
<feature type="domain" description="S1 motif" evidence="6">
    <location>
        <begin position="452"/>
        <end position="528"/>
    </location>
</feature>
<dbReference type="InterPro" id="IPR003029">
    <property type="entry name" value="S1_domain"/>
</dbReference>
<keyword evidence="8" id="KW-1185">Reference proteome</keyword>
<organism evidence="7 8">
    <name type="scientific">Emiliania huxleyi (strain CCMP1516)</name>
    <dbReference type="NCBI Taxonomy" id="280463"/>
    <lineage>
        <taxon>Eukaryota</taxon>
        <taxon>Haptista</taxon>
        <taxon>Haptophyta</taxon>
        <taxon>Prymnesiophyceae</taxon>
        <taxon>Isochrysidales</taxon>
        <taxon>Noelaerhabdaceae</taxon>
        <taxon>Emiliania</taxon>
    </lineage>
</organism>
<proteinExistence type="predicted"/>
<dbReference type="InterPro" id="IPR057302">
    <property type="entry name" value="Rrp5_S1"/>
</dbReference>
<dbReference type="PANTHER" id="PTHR23270">
    <property type="entry name" value="PROGRAMMED CELL DEATH PROTEIN 11 PRE-RRNA PROCESSING PROTEIN RRP5"/>
    <property type="match status" value="1"/>
</dbReference>
<dbReference type="InterPro" id="IPR011990">
    <property type="entry name" value="TPR-like_helical_dom_sf"/>
</dbReference>
<feature type="compositionally biased region" description="Low complexity" evidence="5">
    <location>
        <begin position="209"/>
        <end position="225"/>
    </location>
</feature>
<dbReference type="Gene3D" id="2.40.50.140">
    <property type="entry name" value="Nucleic acid-binding proteins"/>
    <property type="match status" value="6"/>
</dbReference>
<feature type="region of interest" description="Disordered" evidence="5">
    <location>
        <begin position="1"/>
        <end position="77"/>
    </location>
</feature>
<dbReference type="FunFam" id="1.25.40.10:FF:000065">
    <property type="entry name" value="Programmed cell death 11"/>
    <property type="match status" value="1"/>
</dbReference>
<feature type="region of interest" description="Disordered" evidence="5">
    <location>
        <begin position="804"/>
        <end position="825"/>
    </location>
</feature>
<feature type="region of interest" description="Disordered" evidence="5">
    <location>
        <begin position="1520"/>
        <end position="1566"/>
    </location>
</feature>
<feature type="compositionally biased region" description="Acidic residues" evidence="5">
    <location>
        <begin position="807"/>
        <end position="816"/>
    </location>
</feature>
<feature type="domain" description="S1 motif" evidence="6">
    <location>
        <begin position="1427"/>
        <end position="1483"/>
    </location>
</feature>
<evidence type="ECO:0000256" key="3">
    <source>
        <dbReference type="ARBA" id="ARBA00022737"/>
    </source>
</evidence>
<dbReference type="SUPFAM" id="SSF48452">
    <property type="entry name" value="TPR-like"/>
    <property type="match status" value="2"/>
</dbReference>
<evidence type="ECO:0000256" key="2">
    <source>
        <dbReference type="ARBA" id="ARBA00022552"/>
    </source>
</evidence>
<feature type="region of interest" description="Disordered" evidence="5">
    <location>
        <begin position="893"/>
        <end position="915"/>
    </location>
</feature>
<dbReference type="SMART" id="SM00386">
    <property type="entry name" value="HAT"/>
    <property type="match status" value="6"/>
</dbReference>
<feature type="compositionally biased region" description="Basic and acidic residues" evidence="5">
    <location>
        <begin position="1"/>
        <end position="15"/>
    </location>
</feature>
<evidence type="ECO:0000259" key="6">
    <source>
        <dbReference type="PROSITE" id="PS50126"/>
    </source>
</evidence>
<sequence>MGSTKRSSEAADPPKKKAKAAKAAKAAKPAKPDKRADPEEKPAAPEPAAEPVADWMEDEEAPFPRGGGSALSALERREVAARAREDALFTEDQEEDEDGDEAVGSLRTRLGGSSAALAARLKASELTPGTLALCAVREVHSSRAILSLPDGHLGLLERLELSDELHAEIAGGGEAAHPPDLRKLLAVGELLPAVVLAPPKPAGHDTPRSGRGSRSTPPSTVSTRLSRVQAAALSSGTALPRGALLWGVLKSVEEYGAVLSLGGGHTGFLHKKHWAGLAGGSEGKPPPRWRPLGASSSDGWTTALPTGTKLKARLLWLSPQRKTVALSLQPHLTGLEARFKPGAEAGERVTCRVALKPADALRKLKPGAAVSAVVTGVDWLSGRLRLSARASVLKRASPPVATPEVGAVVDATIVRLGAAGARLRIGGPVGGSLSGHAPRHQLADGSLQKPEARLAVGSTVRALAVRPTALIVAFLNGVKGVVFGSELRATLGAVWDSDPASCYSVGQTVEARVLRSEPAKRRLVLSLLSHEQAAATPALTGVGNGGTAKAGAAAQYPPGAAVALRAGDEVRGVVAGWQDRAAPKEEGGGEEGVWVALSGGGGGHGWLPLSQLGDVRALLPLWRRALRPGASLPPLLVLLVQPKALGGAGRVTLTAKPSLRAALAGGRLPTGPEPPRGVRLLCGWVAKVKREGAYVGFAGPLRGFAASADISDASEDARALLSAGQSVLALVAGGTGGSRERTLQLQLGHDALAEAAKAEAADGVAEAAAVAGLPSRAGAEGAPLLPLAASFLRERWSIAGARAAALEDGDEGDEEEGQKASAAAESVEAALGSARDAAAPLSLEALRAVRVGSVVELRKPATKRASADGEETARGVVLDVDPLSSVVHVSTSDKLVDAHSPGGEGGESSGKKRAAAPVSAAADAAQRLRVGARVVATVALSRPGLLVLSLPKHGHALGYSSGQKVQAVVTSLPSEAADGGAAAPEPLQLSMVDAPLAAAAGDAAVSEGGVGPLRRATDARPGVHALARVADTSTTELHVLLDRRGAVRGRVHFTELAAPGQRASLPSASPEEPVHVVVLGGGKAADRQGARSTGLVECTMRPLDVAGGAIAPRVAAADLSVGQIVQGWVREATGSALWVCLSHKCTGRVAALEASEDPAVVADLPKHFSFGAPVTVRVVAFQPAGGEEGGEGEGEKKRGSRLTLSLVLRPRADEPGEQLLRAEGGGEALAEPVEGSIVSVQVKSVAPGKGADVKLADGVVGRVHITEVVDAWEADPLGRLSEGQTARAVVLRSRTQRGRPLADVSLRASSVAAFGDAPGEHARPLEAAELQEGQLVRGYVKEASARGAFVSLSRSLDGFVPLRQISDEFIDEKGVSAMLPPGTLVVARVVKLASGGANALPSLSLKRSDVEGGTMRKRLTFEALHAGRAVTGFVRKVVDFGVFVRLHGGGEGKGAERLDALCHSSEASDSKLTDLAATFKAGDVALGGEDPLAGLRAGTDLPGGGGVAGGFDWDDFGGAAGASRRDAEEAEAEEQLGRRGRQAKERASWREREAEMREREAHVASGEAATAEDYERLLVGEPSNSRLWVDYMELQLSLAELERAREVGERALRTIELTAEGERYNLWAAMLNLEKRFGDEESLAALFKRAIAQADPMRIYLHVAATHERAGDAELADATYNGALKRFRRDKRVWLAWLEAIFAQRKDPASAKELLQRAVDSLSTSDHVDVISKFGQLEFRHGSAERGRTVFDGVLSSYPKRIDVWSVYLDMELRRGEPGPIRSLFERAVSLKLSSKKAKYFFKRYLQYASDAGDAALVEKVKAMARAWVERATEA</sequence>
<dbReference type="EnsemblProtists" id="EOD17851">
    <property type="protein sequence ID" value="EOD17851"/>
    <property type="gene ID" value="EMIHUDRAFT_209862"/>
</dbReference>
<dbReference type="GO" id="GO:0003723">
    <property type="term" value="F:RNA binding"/>
    <property type="evidence" value="ECO:0007669"/>
    <property type="project" value="TreeGrafter"/>
</dbReference>
<keyword evidence="4" id="KW-0539">Nucleus</keyword>
<evidence type="ECO:0000256" key="5">
    <source>
        <dbReference type="SAM" id="MobiDB-lite"/>
    </source>
</evidence>
<evidence type="ECO:0000256" key="1">
    <source>
        <dbReference type="ARBA" id="ARBA00004604"/>
    </source>
</evidence>
<feature type="compositionally biased region" description="Basic and acidic residues" evidence="5">
    <location>
        <begin position="30"/>
        <end position="43"/>
    </location>
</feature>
<feature type="domain" description="S1 motif" evidence="6">
    <location>
        <begin position="242"/>
        <end position="329"/>
    </location>
</feature>
<dbReference type="KEGG" id="ehx:EMIHUDRAFT_209862"/>
<name>A0A0D3J2W6_EMIH1</name>
<evidence type="ECO:0000313" key="8">
    <source>
        <dbReference type="Proteomes" id="UP000013827"/>
    </source>
</evidence>
<reference evidence="7" key="2">
    <citation type="submission" date="2024-10" db="UniProtKB">
        <authorList>
            <consortium name="EnsemblProtists"/>
        </authorList>
    </citation>
    <scope>IDENTIFICATION</scope>
</reference>
<protein>
    <recommendedName>
        <fullName evidence="6">S1 motif domain-containing protein</fullName>
    </recommendedName>
</protein>
<reference evidence="8" key="1">
    <citation type="journal article" date="2013" name="Nature">
        <title>Pan genome of the phytoplankton Emiliania underpins its global distribution.</title>
        <authorList>
            <person name="Read B.A."/>
            <person name="Kegel J."/>
            <person name="Klute M.J."/>
            <person name="Kuo A."/>
            <person name="Lefebvre S.C."/>
            <person name="Maumus F."/>
            <person name="Mayer C."/>
            <person name="Miller J."/>
            <person name="Monier A."/>
            <person name="Salamov A."/>
            <person name="Young J."/>
            <person name="Aguilar M."/>
            <person name="Claverie J.M."/>
            <person name="Frickenhaus S."/>
            <person name="Gonzalez K."/>
            <person name="Herman E.K."/>
            <person name="Lin Y.C."/>
            <person name="Napier J."/>
            <person name="Ogata H."/>
            <person name="Sarno A.F."/>
            <person name="Shmutz J."/>
            <person name="Schroeder D."/>
            <person name="de Vargas C."/>
            <person name="Verret F."/>
            <person name="von Dassow P."/>
            <person name="Valentin K."/>
            <person name="Van de Peer Y."/>
            <person name="Wheeler G."/>
            <person name="Dacks J.B."/>
            <person name="Delwiche C.F."/>
            <person name="Dyhrman S.T."/>
            <person name="Glockner G."/>
            <person name="John U."/>
            <person name="Richards T."/>
            <person name="Worden A.Z."/>
            <person name="Zhang X."/>
            <person name="Grigoriev I.V."/>
            <person name="Allen A.E."/>
            <person name="Bidle K."/>
            <person name="Borodovsky M."/>
            <person name="Bowler C."/>
            <person name="Brownlee C."/>
            <person name="Cock J.M."/>
            <person name="Elias M."/>
            <person name="Gladyshev V.N."/>
            <person name="Groth M."/>
            <person name="Guda C."/>
            <person name="Hadaegh A."/>
            <person name="Iglesias-Rodriguez M.D."/>
            <person name="Jenkins J."/>
            <person name="Jones B.M."/>
            <person name="Lawson T."/>
            <person name="Leese F."/>
            <person name="Lindquist E."/>
            <person name="Lobanov A."/>
            <person name="Lomsadze A."/>
            <person name="Malik S.B."/>
            <person name="Marsh M.E."/>
            <person name="Mackinder L."/>
            <person name="Mock T."/>
            <person name="Mueller-Roeber B."/>
            <person name="Pagarete A."/>
            <person name="Parker M."/>
            <person name="Probert I."/>
            <person name="Quesneville H."/>
            <person name="Raines C."/>
            <person name="Rensing S.A."/>
            <person name="Riano-Pachon D.M."/>
            <person name="Richier S."/>
            <person name="Rokitta S."/>
            <person name="Shiraiwa Y."/>
            <person name="Soanes D.M."/>
            <person name="van der Giezen M."/>
            <person name="Wahlund T.M."/>
            <person name="Williams B."/>
            <person name="Wilson W."/>
            <person name="Wolfe G."/>
            <person name="Wurch L.L."/>
        </authorList>
    </citation>
    <scope>NUCLEOTIDE SEQUENCE</scope>
</reference>